<evidence type="ECO:0000256" key="1">
    <source>
        <dbReference type="ARBA" id="ARBA00023015"/>
    </source>
</evidence>
<dbReference type="EMBL" id="JABBZE010000539">
    <property type="protein sequence ID" value="NMU93150.1"/>
    <property type="molecule type" value="Genomic_DNA"/>
</dbReference>
<evidence type="ECO:0000256" key="4">
    <source>
        <dbReference type="SAM" id="MobiDB-lite"/>
    </source>
</evidence>
<organism evidence="6 7">
    <name type="scientific">Achromobacter ruhlandii</name>
    <dbReference type="NCBI Taxonomy" id="72557"/>
    <lineage>
        <taxon>Bacteria</taxon>
        <taxon>Pseudomonadati</taxon>
        <taxon>Pseudomonadota</taxon>
        <taxon>Betaproteobacteria</taxon>
        <taxon>Burkholderiales</taxon>
        <taxon>Alcaligenaceae</taxon>
        <taxon>Achromobacter</taxon>
    </lineage>
</organism>
<dbReference type="Pfam" id="PF12833">
    <property type="entry name" value="HTH_18"/>
    <property type="match status" value="1"/>
</dbReference>
<dbReference type="PANTHER" id="PTHR47893">
    <property type="entry name" value="REGULATORY PROTEIN PCHR"/>
    <property type="match status" value="1"/>
</dbReference>
<dbReference type="PRINTS" id="PR00032">
    <property type="entry name" value="HTHARAC"/>
</dbReference>
<proteinExistence type="predicted"/>
<dbReference type="PROSITE" id="PS01124">
    <property type="entry name" value="HTH_ARAC_FAMILY_2"/>
    <property type="match status" value="1"/>
</dbReference>
<comment type="caution">
    <text evidence="6">The sequence shown here is derived from an EMBL/GenBank/DDBJ whole genome shotgun (WGS) entry which is preliminary data.</text>
</comment>
<evidence type="ECO:0000259" key="5">
    <source>
        <dbReference type="PROSITE" id="PS01124"/>
    </source>
</evidence>
<accession>A0A848NQG0</accession>
<dbReference type="InterPro" id="IPR018060">
    <property type="entry name" value="HTH_AraC"/>
</dbReference>
<protein>
    <submittedName>
        <fullName evidence="6">Helix-turn-helix transcriptional regulator</fullName>
    </submittedName>
</protein>
<sequence>EAQQRLRAGKVTVMEVAFDMGYSNPSHFAAAFRKEFGVGPGEYKRGLSPTPAGSTPSPSDAAPPSSSAP</sequence>
<dbReference type="InterPro" id="IPR053142">
    <property type="entry name" value="PchR_regulatory_protein"/>
</dbReference>
<feature type="non-terminal residue" evidence="6">
    <location>
        <position position="1"/>
    </location>
</feature>
<keyword evidence="2" id="KW-0238">DNA-binding</keyword>
<dbReference type="GO" id="GO:0003700">
    <property type="term" value="F:DNA-binding transcription factor activity"/>
    <property type="evidence" value="ECO:0007669"/>
    <property type="project" value="InterPro"/>
</dbReference>
<evidence type="ECO:0000313" key="7">
    <source>
        <dbReference type="Proteomes" id="UP000542405"/>
    </source>
</evidence>
<feature type="region of interest" description="Disordered" evidence="4">
    <location>
        <begin position="39"/>
        <end position="69"/>
    </location>
</feature>
<dbReference type="PANTHER" id="PTHR47893:SF1">
    <property type="entry name" value="REGULATORY PROTEIN PCHR"/>
    <property type="match status" value="1"/>
</dbReference>
<name>A0A848NQG0_9BURK</name>
<keyword evidence="3" id="KW-0804">Transcription</keyword>
<dbReference type="InterPro" id="IPR020449">
    <property type="entry name" value="Tscrpt_reg_AraC-type_HTH"/>
</dbReference>
<dbReference type="Proteomes" id="UP000542405">
    <property type="component" value="Unassembled WGS sequence"/>
</dbReference>
<dbReference type="Gene3D" id="1.10.10.60">
    <property type="entry name" value="Homeodomain-like"/>
    <property type="match status" value="1"/>
</dbReference>
<dbReference type="RefSeq" id="WP_169537821.1">
    <property type="nucleotide sequence ID" value="NZ_JABBZE010000539.1"/>
</dbReference>
<reference evidence="6 7" key="1">
    <citation type="submission" date="2020-04" db="EMBL/GenBank/DDBJ databases">
        <title>Achromobacter ruhlandii genome sequencing and assembly.</title>
        <authorList>
            <person name="Martins R.C.R."/>
            <person name="Perdigao-Neto L.V."/>
            <person name="Levin A.S.S."/>
            <person name="Costa S.F."/>
        </authorList>
    </citation>
    <scope>NUCLEOTIDE SEQUENCE [LARGE SCALE GENOMIC DNA]</scope>
    <source>
        <strain evidence="6 7">9035ralo</strain>
    </source>
</reference>
<dbReference type="SUPFAM" id="SSF46689">
    <property type="entry name" value="Homeodomain-like"/>
    <property type="match status" value="1"/>
</dbReference>
<feature type="compositionally biased region" description="Low complexity" evidence="4">
    <location>
        <begin position="48"/>
        <end position="69"/>
    </location>
</feature>
<feature type="domain" description="HTH araC/xylS-type" evidence="5">
    <location>
        <begin position="1"/>
        <end position="46"/>
    </location>
</feature>
<evidence type="ECO:0000256" key="3">
    <source>
        <dbReference type="ARBA" id="ARBA00023163"/>
    </source>
</evidence>
<dbReference type="InterPro" id="IPR009057">
    <property type="entry name" value="Homeodomain-like_sf"/>
</dbReference>
<gene>
    <name evidence="6" type="ORF">HGQ98_27035</name>
</gene>
<dbReference type="GO" id="GO:0043565">
    <property type="term" value="F:sequence-specific DNA binding"/>
    <property type="evidence" value="ECO:0007669"/>
    <property type="project" value="InterPro"/>
</dbReference>
<evidence type="ECO:0000313" key="6">
    <source>
        <dbReference type="EMBL" id="NMU93150.1"/>
    </source>
</evidence>
<dbReference type="AlphaFoldDB" id="A0A848NQG0"/>
<keyword evidence="1" id="KW-0805">Transcription regulation</keyword>
<evidence type="ECO:0000256" key="2">
    <source>
        <dbReference type="ARBA" id="ARBA00023125"/>
    </source>
</evidence>